<evidence type="ECO:0000256" key="2">
    <source>
        <dbReference type="PIRSR" id="PIRSR006232-1"/>
    </source>
</evidence>
<feature type="binding site" evidence="2">
    <location>
        <position position="65"/>
    </location>
    <ligand>
        <name>Fe cation</name>
        <dbReference type="ChEBI" id="CHEBI:24875"/>
    </ligand>
</feature>
<keyword evidence="2" id="KW-0479">Metal-binding</keyword>
<feature type="binding site" evidence="2">
    <location>
        <position position="111"/>
    </location>
    <ligand>
        <name>Fe cation</name>
        <dbReference type="ChEBI" id="CHEBI:24875"/>
    </ligand>
</feature>
<gene>
    <name evidence="6" type="ORF">BWI75_21385</name>
</gene>
<keyword evidence="2" id="KW-0408">Iron</keyword>
<proteinExistence type="inferred from homology"/>
<feature type="binding site" evidence="2">
    <location>
        <position position="67"/>
    </location>
    <ligand>
        <name>Fe cation</name>
        <dbReference type="ChEBI" id="CHEBI:24875"/>
    </ligand>
</feature>
<comment type="cofactor">
    <cofactor evidence="2">
        <name>Fe cation</name>
        <dbReference type="ChEBI" id="CHEBI:24875"/>
    </cofactor>
    <text evidence="2">Binds 1 Fe cation per subunit.</text>
</comment>
<reference evidence="6 7" key="1">
    <citation type="journal article" date="2019" name="Front. Microbiol.">
        <title>Genomic Features for Desiccation Tolerance and Sugar Biosynthesis in the Extremophile Gloeocapsopsis sp. UTEX B3054.</title>
        <authorList>
            <person name="Urrejola C."/>
            <person name="Alcorta J."/>
            <person name="Salas L."/>
            <person name="Vasquez M."/>
            <person name="Polz M.F."/>
            <person name="Vicuna R."/>
            <person name="Diez B."/>
        </authorList>
    </citation>
    <scope>NUCLEOTIDE SEQUENCE [LARGE SCALE GENOMIC DNA]</scope>
    <source>
        <strain evidence="6 7">1H9</strain>
    </source>
</reference>
<accession>A0A6N8G1H6</accession>
<feature type="binding site" evidence="2">
    <location>
        <position position="109"/>
    </location>
    <ligand>
        <name>Fe cation</name>
        <dbReference type="ChEBI" id="CHEBI:24875"/>
    </ligand>
</feature>
<dbReference type="Gene3D" id="2.60.120.10">
    <property type="entry name" value="Jelly Rolls"/>
    <property type="match status" value="2"/>
</dbReference>
<feature type="domain" description="Pirin C-terminal" evidence="5">
    <location>
        <begin position="186"/>
        <end position="293"/>
    </location>
</feature>
<dbReference type="OrthoDB" id="321327at2"/>
<dbReference type="GO" id="GO:0046872">
    <property type="term" value="F:metal ion binding"/>
    <property type="evidence" value="ECO:0007669"/>
    <property type="project" value="UniProtKB-KW"/>
</dbReference>
<evidence type="ECO:0000259" key="4">
    <source>
        <dbReference type="Pfam" id="PF02678"/>
    </source>
</evidence>
<dbReference type="Pfam" id="PF02678">
    <property type="entry name" value="Pirin"/>
    <property type="match status" value="1"/>
</dbReference>
<dbReference type="PANTHER" id="PTHR13903">
    <property type="entry name" value="PIRIN-RELATED"/>
    <property type="match status" value="1"/>
</dbReference>
<dbReference type="AlphaFoldDB" id="A0A6N8G1H6"/>
<evidence type="ECO:0000256" key="3">
    <source>
        <dbReference type="RuleBase" id="RU003457"/>
    </source>
</evidence>
<evidence type="ECO:0000259" key="5">
    <source>
        <dbReference type="Pfam" id="PF05726"/>
    </source>
</evidence>
<dbReference type="CDD" id="cd02909">
    <property type="entry name" value="cupin_pirin_N"/>
    <property type="match status" value="1"/>
</dbReference>
<dbReference type="InterPro" id="IPR008778">
    <property type="entry name" value="Pirin_C_dom"/>
</dbReference>
<dbReference type="SUPFAM" id="SSF51182">
    <property type="entry name" value="RmlC-like cupins"/>
    <property type="match status" value="1"/>
</dbReference>
<comment type="similarity">
    <text evidence="1 3">Belongs to the pirin family.</text>
</comment>
<dbReference type="InterPro" id="IPR014710">
    <property type="entry name" value="RmlC-like_jellyroll"/>
</dbReference>
<keyword evidence="7" id="KW-1185">Reference proteome</keyword>
<protein>
    <submittedName>
        <fullName evidence="6">Pirin</fullName>
    </submittedName>
</protein>
<dbReference type="PIRSF" id="PIRSF006232">
    <property type="entry name" value="Pirin"/>
    <property type="match status" value="1"/>
</dbReference>
<name>A0A6N8G1H6_9CHRO</name>
<dbReference type="CDD" id="cd02247">
    <property type="entry name" value="cupin_pirin_C"/>
    <property type="match status" value="1"/>
</dbReference>
<dbReference type="Pfam" id="PF05726">
    <property type="entry name" value="Pirin_C"/>
    <property type="match status" value="1"/>
</dbReference>
<dbReference type="InterPro" id="IPR003829">
    <property type="entry name" value="Pirin_N_dom"/>
</dbReference>
<evidence type="ECO:0000313" key="6">
    <source>
        <dbReference type="EMBL" id="MUL38804.1"/>
    </source>
</evidence>
<evidence type="ECO:0000313" key="7">
    <source>
        <dbReference type="Proteomes" id="UP000441797"/>
    </source>
</evidence>
<sequence>MTVPTQTSRTVAGVINSVETLEGAGFLVRRPFPKSSFSEFDPFLLLDELGPINLKPGQAKGAPDHPHRGFEIVSYVLDGRLEHKDSAGHAGLLNPGDVQWMTAGAGVVHSEMPESMFTKTGGRLHGIQLWINLPQRDKMMPPRYQEIPAAHIPVAQTEDRSVTVRVIAGEALGAKAVIQTRTPITYLHFTLQPGATMIQPVPEEYNAFVYVLEGSGLFGTEPAPGDDGQMVLFSQDGEDVAISNPADAQRPLDLLLIAGVPLNEPVVRYGPFVMNTEAEITQAIDDYQAGKMGQIYA</sequence>
<dbReference type="PANTHER" id="PTHR13903:SF31">
    <property type="entry name" value="CUPIN-DOMAIN CONTAINING PROTEIN"/>
    <property type="match status" value="1"/>
</dbReference>
<dbReference type="RefSeq" id="WP_105217902.1">
    <property type="nucleotide sequence ID" value="NZ_CAWNSU010000048.1"/>
</dbReference>
<evidence type="ECO:0000256" key="1">
    <source>
        <dbReference type="ARBA" id="ARBA00008416"/>
    </source>
</evidence>
<organism evidence="6 7">
    <name type="scientific">Gloeocapsopsis dulcis AAB1 = 1H9</name>
    <dbReference type="NCBI Taxonomy" id="1433147"/>
    <lineage>
        <taxon>Bacteria</taxon>
        <taxon>Bacillati</taxon>
        <taxon>Cyanobacteriota</taxon>
        <taxon>Cyanophyceae</taxon>
        <taxon>Oscillatoriophycideae</taxon>
        <taxon>Chroococcales</taxon>
        <taxon>Chroococcaceae</taxon>
        <taxon>Gloeocapsopsis</taxon>
        <taxon>Gloeocapsopsis dulcis</taxon>
    </lineage>
</organism>
<dbReference type="EMBL" id="NAPY01000049">
    <property type="protein sequence ID" value="MUL38804.1"/>
    <property type="molecule type" value="Genomic_DNA"/>
</dbReference>
<dbReference type="InterPro" id="IPR012093">
    <property type="entry name" value="Pirin"/>
</dbReference>
<comment type="caution">
    <text evidence="6">The sequence shown here is derived from an EMBL/GenBank/DDBJ whole genome shotgun (WGS) entry which is preliminary data.</text>
</comment>
<dbReference type="Proteomes" id="UP000441797">
    <property type="component" value="Unassembled WGS sequence"/>
</dbReference>
<feature type="domain" description="Pirin N-terminal" evidence="4">
    <location>
        <begin position="28"/>
        <end position="131"/>
    </location>
</feature>
<dbReference type="InterPro" id="IPR011051">
    <property type="entry name" value="RmlC_Cupin_sf"/>
</dbReference>